<comment type="caution">
    <text evidence="1">The sequence shown here is derived from an EMBL/GenBank/DDBJ whole genome shotgun (WGS) entry which is preliminary data.</text>
</comment>
<name>A0ACB9IFY5_9ASTR</name>
<sequence>MDRARHIQQYKMLIYKNQKLIPLFPPDLHLHRCPSPRSDNLSTPDLHLHNLWPSTTIRLLKIPFNPSDHVLAPHCNVGDAEGKSSITTSNSVFSSTASAASAPTPLGAATTAAGAKDAAVTPSLS</sequence>
<accession>A0ACB9IFY5</accession>
<evidence type="ECO:0000313" key="1">
    <source>
        <dbReference type="EMBL" id="KAI3806706.1"/>
    </source>
</evidence>
<dbReference type="EMBL" id="CM042025">
    <property type="protein sequence ID" value="KAI3806706.1"/>
    <property type="molecule type" value="Genomic_DNA"/>
</dbReference>
<keyword evidence="2" id="KW-1185">Reference proteome</keyword>
<evidence type="ECO:0000313" key="2">
    <source>
        <dbReference type="Proteomes" id="UP001056120"/>
    </source>
</evidence>
<organism evidence="1 2">
    <name type="scientific">Smallanthus sonchifolius</name>
    <dbReference type="NCBI Taxonomy" id="185202"/>
    <lineage>
        <taxon>Eukaryota</taxon>
        <taxon>Viridiplantae</taxon>
        <taxon>Streptophyta</taxon>
        <taxon>Embryophyta</taxon>
        <taxon>Tracheophyta</taxon>
        <taxon>Spermatophyta</taxon>
        <taxon>Magnoliopsida</taxon>
        <taxon>eudicotyledons</taxon>
        <taxon>Gunneridae</taxon>
        <taxon>Pentapetalae</taxon>
        <taxon>asterids</taxon>
        <taxon>campanulids</taxon>
        <taxon>Asterales</taxon>
        <taxon>Asteraceae</taxon>
        <taxon>Asteroideae</taxon>
        <taxon>Heliantheae alliance</taxon>
        <taxon>Millerieae</taxon>
        <taxon>Smallanthus</taxon>
    </lineage>
</organism>
<protein>
    <submittedName>
        <fullName evidence="1">Uncharacterized protein</fullName>
    </submittedName>
</protein>
<gene>
    <name evidence="1" type="ORF">L1987_22620</name>
</gene>
<dbReference type="Proteomes" id="UP001056120">
    <property type="component" value="Linkage Group LG08"/>
</dbReference>
<proteinExistence type="predicted"/>
<reference evidence="2" key="1">
    <citation type="journal article" date="2022" name="Mol. Ecol. Resour.">
        <title>The genomes of chicory, endive, great burdock and yacon provide insights into Asteraceae palaeo-polyploidization history and plant inulin production.</title>
        <authorList>
            <person name="Fan W."/>
            <person name="Wang S."/>
            <person name="Wang H."/>
            <person name="Wang A."/>
            <person name="Jiang F."/>
            <person name="Liu H."/>
            <person name="Zhao H."/>
            <person name="Xu D."/>
            <person name="Zhang Y."/>
        </authorList>
    </citation>
    <scope>NUCLEOTIDE SEQUENCE [LARGE SCALE GENOMIC DNA]</scope>
    <source>
        <strain evidence="2">cv. Yunnan</strain>
    </source>
</reference>
<reference evidence="1 2" key="2">
    <citation type="journal article" date="2022" name="Mol. Ecol. Resour.">
        <title>The genomes of chicory, endive, great burdock and yacon provide insights into Asteraceae paleo-polyploidization history and plant inulin production.</title>
        <authorList>
            <person name="Fan W."/>
            <person name="Wang S."/>
            <person name="Wang H."/>
            <person name="Wang A."/>
            <person name="Jiang F."/>
            <person name="Liu H."/>
            <person name="Zhao H."/>
            <person name="Xu D."/>
            <person name="Zhang Y."/>
        </authorList>
    </citation>
    <scope>NUCLEOTIDE SEQUENCE [LARGE SCALE GENOMIC DNA]</scope>
    <source>
        <strain evidence="2">cv. Yunnan</strain>
        <tissue evidence="1">Leaves</tissue>
    </source>
</reference>